<dbReference type="Gene3D" id="3.40.50.20">
    <property type="match status" value="1"/>
</dbReference>
<proteinExistence type="predicted"/>
<dbReference type="STRING" id="1524460.IX84_12140"/>
<dbReference type="InterPro" id="IPR041107">
    <property type="entry name" value="Rimk_N"/>
</dbReference>
<dbReference type="PANTHER" id="PTHR21621:SF7">
    <property type="entry name" value="RIBOSOMAL PROTEIN BS6--L-GLUTAMATE LIGASE"/>
    <property type="match status" value="1"/>
</dbReference>
<protein>
    <recommendedName>
        <fullName evidence="11">ATP-grasp domain-containing protein</fullName>
    </recommendedName>
</protein>
<keyword evidence="5 10" id="KW-0547">Nucleotide-binding</keyword>
<dbReference type="Pfam" id="PF18030">
    <property type="entry name" value="Rimk_N"/>
    <property type="match status" value="1"/>
</dbReference>
<dbReference type="GO" id="GO:0009432">
    <property type="term" value="P:SOS response"/>
    <property type="evidence" value="ECO:0007669"/>
    <property type="project" value="TreeGrafter"/>
</dbReference>
<dbReference type="NCBIfam" id="NF007764">
    <property type="entry name" value="PRK10446.1"/>
    <property type="match status" value="1"/>
</dbReference>
<dbReference type="Gene3D" id="3.30.1490.20">
    <property type="entry name" value="ATP-grasp fold, A domain"/>
    <property type="match status" value="1"/>
</dbReference>
<keyword evidence="7" id="KW-0460">Magnesium</keyword>
<dbReference type="AlphaFoldDB" id="A0A098S6C4"/>
<dbReference type="PROSITE" id="PS50975">
    <property type="entry name" value="ATP_GRASP"/>
    <property type="match status" value="1"/>
</dbReference>
<dbReference type="EMBL" id="JPOS01000029">
    <property type="protein sequence ID" value="KGE87874.1"/>
    <property type="molecule type" value="Genomic_DNA"/>
</dbReference>
<evidence type="ECO:0000256" key="3">
    <source>
        <dbReference type="ARBA" id="ARBA00022598"/>
    </source>
</evidence>
<evidence type="ECO:0000256" key="4">
    <source>
        <dbReference type="ARBA" id="ARBA00022723"/>
    </source>
</evidence>
<dbReference type="OrthoDB" id="3865600at2"/>
<keyword evidence="9" id="KW-0464">Manganese</keyword>
<evidence type="ECO:0000256" key="9">
    <source>
        <dbReference type="ARBA" id="ARBA00023211"/>
    </source>
</evidence>
<evidence type="ECO:0000256" key="1">
    <source>
        <dbReference type="ARBA" id="ARBA00001936"/>
    </source>
</evidence>
<keyword evidence="4" id="KW-0479">Metal-binding</keyword>
<dbReference type="InterPro" id="IPR013815">
    <property type="entry name" value="ATP_grasp_subdomain_1"/>
</dbReference>
<sequence length="294" mass="32381">MKIAILSRGPQLYSTQSLIRAGIKRGHEMHVVDHTRCSLVLERDRPRILYQGYRLERFDAVIPRIGASVTSIGASVISQFENMNVFVAANAAALIEARDKLRCLHRLAQHGIQIPKTVFVASGQNMQAAVSQLGGLPVVVKLLEGTHGIGVILAETFRTVESTVEAFQRLNNRVMLQEFIREARGRDVRVLVVNNQVVAAMERQARPGEFRSNLHRGGSARQVKLTPEEQELAVRVVQIMGLHVGGVDFLRSERGPLIMEVNASPGLEGIETVTGINVAGRIIQFIEETLAQSS</sequence>
<comment type="caution">
    <text evidence="12">The sequence shown here is derived from an EMBL/GenBank/DDBJ whole genome shotgun (WGS) entry which is preliminary data.</text>
</comment>
<dbReference type="NCBIfam" id="TIGR00768">
    <property type="entry name" value="rimK_fam"/>
    <property type="match status" value="1"/>
</dbReference>
<keyword evidence="13" id="KW-1185">Reference proteome</keyword>
<dbReference type="GO" id="GO:0005524">
    <property type="term" value="F:ATP binding"/>
    <property type="evidence" value="ECO:0007669"/>
    <property type="project" value="UniProtKB-UniRule"/>
</dbReference>
<evidence type="ECO:0000256" key="8">
    <source>
        <dbReference type="ARBA" id="ARBA00022917"/>
    </source>
</evidence>
<dbReference type="SUPFAM" id="SSF56059">
    <property type="entry name" value="Glutathione synthetase ATP-binding domain-like"/>
    <property type="match status" value="1"/>
</dbReference>
<feature type="domain" description="ATP-grasp" evidence="11">
    <location>
        <begin position="104"/>
        <end position="287"/>
    </location>
</feature>
<evidence type="ECO:0000256" key="5">
    <source>
        <dbReference type="ARBA" id="ARBA00022741"/>
    </source>
</evidence>
<dbReference type="InterPro" id="IPR011761">
    <property type="entry name" value="ATP-grasp"/>
</dbReference>
<comment type="cofactor">
    <cofactor evidence="2">
        <name>Mg(2+)</name>
        <dbReference type="ChEBI" id="CHEBI:18420"/>
    </cofactor>
</comment>
<dbReference type="GO" id="GO:0046872">
    <property type="term" value="F:metal ion binding"/>
    <property type="evidence" value="ECO:0007669"/>
    <property type="project" value="UniProtKB-KW"/>
</dbReference>
<dbReference type="RefSeq" id="WP_044220433.1">
    <property type="nucleotide sequence ID" value="NZ_CAKZLC010000338.1"/>
</dbReference>
<evidence type="ECO:0000256" key="6">
    <source>
        <dbReference type="ARBA" id="ARBA00022840"/>
    </source>
</evidence>
<dbReference type="InterPro" id="IPR013651">
    <property type="entry name" value="ATP-grasp_RimK-type"/>
</dbReference>
<dbReference type="PANTHER" id="PTHR21621">
    <property type="entry name" value="RIBOSOMAL PROTEIN S6 MODIFICATION PROTEIN"/>
    <property type="match status" value="1"/>
</dbReference>
<dbReference type="Gene3D" id="3.30.470.20">
    <property type="entry name" value="ATP-grasp fold, B domain"/>
    <property type="match status" value="1"/>
</dbReference>
<organism evidence="12 13">
    <name type="scientific">Phaeodactylibacter xiamenensis</name>
    <dbReference type="NCBI Taxonomy" id="1524460"/>
    <lineage>
        <taxon>Bacteria</taxon>
        <taxon>Pseudomonadati</taxon>
        <taxon>Bacteroidota</taxon>
        <taxon>Saprospiria</taxon>
        <taxon>Saprospirales</taxon>
        <taxon>Haliscomenobacteraceae</taxon>
        <taxon>Phaeodactylibacter</taxon>
    </lineage>
</organism>
<gene>
    <name evidence="12" type="ORF">IX84_12140</name>
</gene>
<keyword evidence="8" id="KW-0648">Protein biosynthesis</keyword>
<keyword evidence="6 10" id="KW-0067">ATP-binding</keyword>
<dbReference type="Proteomes" id="UP000029736">
    <property type="component" value="Unassembled WGS sequence"/>
</dbReference>
<reference evidence="12 13" key="1">
    <citation type="journal article" date="2014" name="Int. J. Syst. Evol. Microbiol.">
        <title>Phaeodactylibacter xiamenensis gen. nov., sp. nov., a member of the family Saprospiraceae isolated from the marine alga Phaeodactylum tricornutum.</title>
        <authorList>
            <person name="Chen Z.Jr."/>
            <person name="Lei X."/>
            <person name="Lai Q."/>
            <person name="Li Y."/>
            <person name="Zhang B."/>
            <person name="Zhang J."/>
            <person name="Zhang H."/>
            <person name="Yang L."/>
            <person name="Zheng W."/>
            <person name="Tian Y."/>
            <person name="Yu Z."/>
            <person name="Xu H.Jr."/>
            <person name="Zheng T."/>
        </authorList>
    </citation>
    <scope>NUCLEOTIDE SEQUENCE [LARGE SCALE GENOMIC DNA]</scope>
    <source>
        <strain evidence="12 13">KD52</strain>
    </source>
</reference>
<evidence type="ECO:0000256" key="7">
    <source>
        <dbReference type="ARBA" id="ARBA00022842"/>
    </source>
</evidence>
<accession>A0A098S6C4</accession>
<name>A0A098S6C4_9BACT</name>
<evidence type="ECO:0000256" key="10">
    <source>
        <dbReference type="PROSITE-ProRule" id="PRU00409"/>
    </source>
</evidence>
<comment type="cofactor">
    <cofactor evidence="1">
        <name>Mn(2+)</name>
        <dbReference type="ChEBI" id="CHEBI:29035"/>
    </cofactor>
</comment>
<evidence type="ECO:0000259" key="11">
    <source>
        <dbReference type="PROSITE" id="PS50975"/>
    </source>
</evidence>
<evidence type="ECO:0000256" key="2">
    <source>
        <dbReference type="ARBA" id="ARBA00001946"/>
    </source>
</evidence>
<evidence type="ECO:0000313" key="13">
    <source>
        <dbReference type="Proteomes" id="UP000029736"/>
    </source>
</evidence>
<keyword evidence="3" id="KW-0436">Ligase</keyword>
<dbReference type="InterPro" id="IPR004666">
    <property type="entry name" value="Rp_bS6_RimK/Lys_biosynth_LsyX"/>
</dbReference>
<evidence type="ECO:0000313" key="12">
    <source>
        <dbReference type="EMBL" id="KGE87874.1"/>
    </source>
</evidence>
<dbReference type="Pfam" id="PF08443">
    <property type="entry name" value="RimK"/>
    <property type="match status" value="1"/>
</dbReference>
<dbReference type="GO" id="GO:0005737">
    <property type="term" value="C:cytoplasm"/>
    <property type="evidence" value="ECO:0007669"/>
    <property type="project" value="TreeGrafter"/>
</dbReference>
<dbReference type="GO" id="GO:0006412">
    <property type="term" value="P:translation"/>
    <property type="evidence" value="ECO:0007669"/>
    <property type="project" value="UniProtKB-KW"/>
</dbReference>
<dbReference type="GO" id="GO:0018169">
    <property type="term" value="F:ribosomal S6-glutamic acid ligase activity"/>
    <property type="evidence" value="ECO:0007669"/>
    <property type="project" value="TreeGrafter"/>
</dbReference>